<accession>A0A7K0CTX3</accession>
<feature type="region of interest" description="Disordered" evidence="1">
    <location>
        <begin position="78"/>
        <end position="97"/>
    </location>
</feature>
<sequence length="214" mass="23159">MKALDTAKETDTMTTRVPSARRRTSALMLLAAAALLALTGCKSGDVVSYDLPAKSARYTFETENDGVSTVWQYTSAEATKDDAPEQNPCAGEMTGSSQAACRPEPLIFLRYDFGLALDNTAKAGAEHEITVTGYYQERLSELPEVTSLKTETTFDGGRTWRPATTKETGKNTFTTTVANPRRDKAPEGVGLRISATDSQGNTVKQTIPTAYTLR</sequence>
<proteinExistence type="predicted"/>
<gene>
    <name evidence="2" type="ORF">SRB5_70060</name>
</gene>
<evidence type="ECO:0000256" key="1">
    <source>
        <dbReference type="SAM" id="MobiDB-lite"/>
    </source>
</evidence>
<dbReference type="Proteomes" id="UP000466345">
    <property type="component" value="Unassembled WGS sequence"/>
</dbReference>
<keyword evidence="3" id="KW-1185">Reference proteome</keyword>
<organism evidence="2 3">
    <name type="scientific">Streptomyces smaragdinus</name>
    <dbReference type="NCBI Taxonomy" id="2585196"/>
    <lineage>
        <taxon>Bacteria</taxon>
        <taxon>Bacillati</taxon>
        <taxon>Actinomycetota</taxon>
        <taxon>Actinomycetes</taxon>
        <taxon>Kitasatosporales</taxon>
        <taxon>Streptomycetaceae</taxon>
        <taxon>Streptomyces</taxon>
    </lineage>
</organism>
<evidence type="ECO:0000313" key="2">
    <source>
        <dbReference type="EMBL" id="MQY16803.1"/>
    </source>
</evidence>
<dbReference type="AlphaFoldDB" id="A0A7K0CTX3"/>
<comment type="caution">
    <text evidence="2">The sequence shown here is derived from an EMBL/GenBank/DDBJ whole genome shotgun (WGS) entry which is preliminary data.</text>
</comment>
<dbReference type="EMBL" id="WEGJ01000072">
    <property type="protein sequence ID" value="MQY16803.1"/>
    <property type="molecule type" value="Genomic_DNA"/>
</dbReference>
<reference evidence="2 3" key="1">
    <citation type="submission" date="2019-10" db="EMBL/GenBank/DDBJ databases">
        <title>Streptomyces smaragdinus sp. nov. and Streptomyces fabii sp. nov., isolated from the gut of fungus growing-termite Macrotermes natalensis.</title>
        <authorList>
            <person name="Schwitalla J."/>
            <person name="Benndorf R."/>
            <person name="Martin K."/>
            <person name="De Beer W."/>
            <person name="Kaster A.-K."/>
            <person name="Vollmers J."/>
            <person name="Poulsen M."/>
            <person name="Beemelmanns C."/>
        </authorList>
    </citation>
    <scope>NUCLEOTIDE SEQUENCE [LARGE SCALE GENOMIC DNA]</scope>
    <source>
        <strain evidence="2 3">RB5</strain>
    </source>
</reference>
<name>A0A7K0CTX3_9ACTN</name>
<evidence type="ECO:0000313" key="3">
    <source>
        <dbReference type="Proteomes" id="UP000466345"/>
    </source>
</evidence>
<protein>
    <submittedName>
        <fullName evidence="2">Uncharacterized protein</fullName>
    </submittedName>
</protein>